<dbReference type="RefSeq" id="XP_024508750.1">
    <property type="nucleotide sequence ID" value="XM_024643039.1"/>
</dbReference>
<evidence type="ECO:0000313" key="1">
    <source>
        <dbReference type="EMBL" id="CEF69550.1"/>
    </source>
</evidence>
<evidence type="ECO:0000313" key="2">
    <source>
        <dbReference type="Proteomes" id="UP000035682"/>
    </source>
</evidence>
<name>A0A090LPS6_STRRB</name>
<dbReference type="EMBL" id="LN609529">
    <property type="protein sequence ID" value="CEF69550.1"/>
    <property type="molecule type" value="Genomic_DNA"/>
</dbReference>
<protein>
    <submittedName>
        <fullName evidence="1 3">Uncharacterized protein</fullName>
    </submittedName>
</protein>
<dbReference type="CTD" id="36381920"/>
<dbReference type="WormBase" id="SRAE_2000419800">
    <property type="protein sequence ID" value="SRP00427"/>
    <property type="gene ID" value="WBGene00264427"/>
</dbReference>
<reference evidence="1 2" key="1">
    <citation type="submission" date="2014-09" db="EMBL/GenBank/DDBJ databases">
        <authorList>
            <person name="Martin A.A."/>
        </authorList>
    </citation>
    <scope>NUCLEOTIDE SEQUENCE</scope>
    <source>
        <strain evidence="2">ED321</strain>
        <strain evidence="1">ED321 Heterogonic</strain>
    </source>
</reference>
<dbReference type="GeneID" id="36381920"/>
<accession>A0A090LPS6</accession>
<dbReference type="Proteomes" id="UP000035682">
    <property type="component" value="Unplaced"/>
</dbReference>
<organism evidence="1">
    <name type="scientific">Strongyloides ratti</name>
    <name type="common">Parasitic roundworm</name>
    <dbReference type="NCBI Taxonomy" id="34506"/>
    <lineage>
        <taxon>Eukaryota</taxon>
        <taxon>Metazoa</taxon>
        <taxon>Ecdysozoa</taxon>
        <taxon>Nematoda</taxon>
        <taxon>Chromadorea</taxon>
        <taxon>Rhabditida</taxon>
        <taxon>Tylenchina</taxon>
        <taxon>Panagrolaimomorpha</taxon>
        <taxon>Strongyloidoidea</taxon>
        <taxon>Strongyloididae</taxon>
        <taxon>Strongyloides</taxon>
    </lineage>
</organism>
<keyword evidence="2" id="KW-1185">Reference proteome</keyword>
<dbReference type="WBParaSite" id="SRAE_2000419800.1">
    <property type="protein sequence ID" value="SRAE_2000419800.1"/>
    <property type="gene ID" value="WBGene00264427"/>
</dbReference>
<evidence type="ECO:0000313" key="4">
    <source>
        <dbReference type="WormBase" id="SRAE_2000419800"/>
    </source>
</evidence>
<sequence>MNTTISKIKDNKIINRRPHRNIFRKLDLINNNDTEMDDDTIITNIAIIEEILQRTKKESNNNFEASSTTFNTDKLNNFQNNNIQTINKTNIPKFFIGDEYDYQNSDS</sequence>
<reference evidence="3" key="2">
    <citation type="submission" date="2020-12" db="UniProtKB">
        <authorList>
            <consortium name="WormBaseParasite"/>
        </authorList>
    </citation>
    <scope>IDENTIFICATION</scope>
</reference>
<gene>
    <name evidence="1 3 4" type="ORF">SRAE_2000419800</name>
</gene>
<proteinExistence type="predicted"/>
<evidence type="ECO:0000313" key="3">
    <source>
        <dbReference type="WBParaSite" id="SRAE_2000419800.1"/>
    </source>
</evidence>
<dbReference type="AlphaFoldDB" id="A0A090LPS6"/>